<keyword evidence="2" id="KW-1185">Reference proteome</keyword>
<name>A0ACB9RKV6_9MYRT</name>
<evidence type="ECO:0000313" key="2">
    <source>
        <dbReference type="Proteomes" id="UP001057402"/>
    </source>
</evidence>
<dbReference type="EMBL" id="CM042882">
    <property type="protein sequence ID" value="KAI4379514.1"/>
    <property type="molecule type" value="Genomic_DNA"/>
</dbReference>
<organism evidence="1 2">
    <name type="scientific">Melastoma candidum</name>
    <dbReference type="NCBI Taxonomy" id="119954"/>
    <lineage>
        <taxon>Eukaryota</taxon>
        <taxon>Viridiplantae</taxon>
        <taxon>Streptophyta</taxon>
        <taxon>Embryophyta</taxon>
        <taxon>Tracheophyta</taxon>
        <taxon>Spermatophyta</taxon>
        <taxon>Magnoliopsida</taxon>
        <taxon>eudicotyledons</taxon>
        <taxon>Gunneridae</taxon>
        <taxon>Pentapetalae</taxon>
        <taxon>rosids</taxon>
        <taxon>malvids</taxon>
        <taxon>Myrtales</taxon>
        <taxon>Melastomataceae</taxon>
        <taxon>Melastomatoideae</taxon>
        <taxon>Melastomateae</taxon>
        <taxon>Melastoma</taxon>
    </lineage>
</organism>
<accession>A0ACB9RKV6</accession>
<gene>
    <name evidence="1" type="ORF">MLD38_005797</name>
</gene>
<comment type="caution">
    <text evidence="1">The sequence shown here is derived from an EMBL/GenBank/DDBJ whole genome shotgun (WGS) entry which is preliminary data.</text>
</comment>
<proteinExistence type="predicted"/>
<protein>
    <submittedName>
        <fullName evidence="1">Uncharacterized protein</fullName>
    </submittedName>
</protein>
<sequence>MFPDQPSVKSSLKHLNKASHSLLGRTLSKATELRSLVDISTSTRGLWVQKPEYRIRGSLSCSTSLG</sequence>
<dbReference type="Proteomes" id="UP001057402">
    <property type="component" value="Chromosome 3"/>
</dbReference>
<evidence type="ECO:0000313" key="1">
    <source>
        <dbReference type="EMBL" id="KAI4379514.1"/>
    </source>
</evidence>
<reference evidence="2" key="1">
    <citation type="journal article" date="2023" name="Front. Plant Sci.">
        <title>Chromosomal-level genome assembly of Melastoma candidum provides insights into trichome evolution.</title>
        <authorList>
            <person name="Zhong Y."/>
            <person name="Wu W."/>
            <person name="Sun C."/>
            <person name="Zou P."/>
            <person name="Liu Y."/>
            <person name="Dai S."/>
            <person name="Zhou R."/>
        </authorList>
    </citation>
    <scope>NUCLEOTIDE SEQUENCE [LARGE SCALE GENOMIC DNA]</scope>
</reference>